<evidence type="ECO:0000259" key="12">
    <source>
        <dbReference type="PROSITE" id="PS51253"/>
    </source>
</evidence>
<evidence type="ECO:0000313" key="14">
    <source>
        <dbReference type="Proteomes" id="UP000324091"/>
    </source>
</evidence>
<evidence type="ECO:0000256" key="10">
    <source>
        <dbReference type="SAM" id="MobiDB-lite"/>
    </source>
</evidence>
<evidence type="ECO:0000313" key="13">
    <source>
        <dbReference type="EMBL" id="TWW65930.1"/>
    </source>
</evidence>
<proteinExistence type="predicted"/>
<evidence type="ECO:0000256" key="7">
    <source>
        <dbReference type="ARBA" id="ARBA00023125"/>
    </source>
</evidence>
<dbReference type="InterPro" id="IPR057618">
    <property type="entry name" value="Znf_POGZ/Z280C-D-like"/>
</dbReference>
<dbReference type="Proteomes" id="UP000324091">
    <property type="component" value="Chromosome 21"/>
</dbReference>
<feature type="domain" description="HTH CENPB-type" evidence="12">
    <location>
        <begin position="789"/>
        <end position="857"/>
    </location>
</feature>
<protein>
    <submittedName>
        <fullName evidence="13">Pogo transposable element with ZNF domain</fullName>
    </submittedName>
</protein>
<evidence type="ECO:0000256" key="3">
    <source>
        <dbReference type="ARBA" id="ARBA00022737"/>
    </source>
</evidence>
<dbReference type="PROSITE" id="PS00028">
    <property type="entry name" value="ZINC_FINGER_C2H2_1"/>
    <property type="match status" value="4"/>
</dbReference>
<evidence type="ECO:0000259" key="11">
    <source>
        <dbReference type="PROSITE" id="PS50157"/>
    </source>
</evidence>
<reference evidence="13 14" key="1">
    <citation type="submission" date="2019-04" db="EMBL/GenBank/DDBJ databases">
        <title>Chromosome genome assembly for Takifugu flavidus.</title>
        <authorList>
            <person name="Xiao S."/>
        </authorList>
    </citation>
    <scope>NUCLEOTIDE SEQUENCE [LARGE SCALE GENOMIC DNA]</scope>
    <source>
        <strain evidence="13">HTHZ2018</strain>
        <tissue evidence="13">Muscle</tissue>
    </source>
</reference>
<feature type="domain" description="C2H2-type" evidence="11">
    <location>
        <begin position="313"/>
        <end position="340"/>
    </location>
</feature>
<evidence type="ECO:0000256" key="8">
    <source>
        <dbReference type="ARBA" id="ARBA00023242"/>
    </source>
</evidence>
<dbReference type="Pfam" id="PF25429">
    <property type="entry name" value="zf-POGZ"/>
    <property type="match status" value="1"/>
</dbReference>
<keyword evidence="1" id="KW-1017">Isopeptide bond</keyword>
<dbReference type="InterPro" id="IPR004875">
    <property type="entry name" value="DDE_SF_endonuclease_dom"/>
</dbReference>
<keyword evidence="8" id="KW-0539">Nucleus</keyword>
<dbReference type="InterPro" id="IPR036236">
    <property type="entry name" value="Znf_C2H2_sf"/>
</dbReference>
<evidence type="ECO:0000256" key="6">
    <source>
        <dbReference type="ARBA" id="ARBA00022843"/>
    </source>
</evidence>
<keyword evidence="4 9" id="KW-0863">Zinc-finger</keyword>
<dbReference type="EMBL" id="RHFK02000014">
    <property type="protein sequence ID" value="TWW65930.1"/>
    <property type="molecule type" value="Genomic_DNA"/>
</dbReference>
<dbReference type="InterPro" id="IPR013087">
    <property type="entry name" value="Znf_C2H2_type"/>
</dbReference>
<dbReference type="PROSITE" id="PS50157">
    <property type="entry name" value="ZINC_FINGER_C2H2_2"/>
    <property type="match status" value="1"/>
</dbReference>
<sequence>MDNKEDKAAVRVIPLPLQPVEPASRSSSRVKECSSAPLSFMVNGQLMPLLSTGAELKLCSHPGRSASGFNTVQDLIPVENAHHTCGTTVQTPPSLAHSTPVITAVVSGEAAERVFNKHSVNEPVSGERTQAAPISPDSHHPAAPAKLPLQGNLEPVSPPDCQTCRSQYKLIAELRGFMCLCSPALADSLNILKKRKKQYLRKRRRTERYKALRTDRGAQTVGKVCKTRPRLEHGASDNKSPSPVISTTHKMPDDVEPEQLSRSALPFQHDQDEPLHKPQGKLVIMVEDFYYGSTPQPPVTSQQSEQLECAGPFDCIHCPKALYNNITLMNHMHEHVSNMSLPGGSSEGRRPTCPHCFRCYLSPFQLQSHIEAVHQPAEQPAGKCKICELTFANEPAFLQHMKYTHRPGEMPYVCQVCDFRSSFYSDLCFHFEQFHANTKHFLCRYCLRVLHNSTCYQQHFSIHQMKHTYTCDKCRLHFLFIKERLEHVRLHHRTHLQPAQLSGIKPGTKVTVRTYSAIRTPEDKKGSQKMDHCKVVHVDLPSPTPEAPKRRAVETLGPLLFSLNQASEEDHLSASSQRCLECLSSFRDFRSHFPSLVHCSLCRFNTCCSVAYANHMISNHAISRKKPPYTSVFQANPSLLQTLKCTVCLVTTRRGDVMANHLTERPDHHCVVLTHTEVSVNGGNITGAQLAETCSGSPSSKLMSGSFIPFHLLSSHQSSTQLSVKMLPAPLRFSSSPAMTVKFLGPQPDGSPLCSFKQRIVCSALIHGFSQASRSYQTPPHKIHSWIQQKEQQQSETWYWSTEKLAEWVLIQREQQLTVSEETLMQMAEEALGETDATSCYNWVIDFLLRHKLSVNPLPVDRGHHPCGRLPTDIVANSRAFVERLSPQIRSKAPPLVATMDELPIFINMDHFRNQNPSAFQLSGRVSDEPVFNVVLTALADGTLLPPLLLFKGTSCSIPEGFPDNVLLEARPEGFTDQDCQQIWMDKVWRPHTSAHGSSSHLLIADIHRGHLAEEFRQNLASVCTNIFFIPSGCSSCVQPLDVCVTPVLHDFMQARWSQLVSQGGLDGLGLDQLALTLACWLSEVSSILNTETHFLRKSFSCVSSPQSLEKDEASWMLRVLSKTLLQPLDSLVLQSAQSQLQVVLIVNPEGKKKKKKEQ</sequence>
<feature type="region of interest" description="Disordered" evidence="10">
    <location>
        <begin position="120"/>
        <end position="154"/>
    </location>
</feature>
<dbReference type="SUPFAM" id="SSF57667">
    <property type="entry name" value="beta-beta-alpha zinc fingers"/>
    <property type="match status" value="1"/>
</dbReference>
<keyword evidence="14" id="KW-1185">Reference proteome</keyword>
<dbReference type="SMART" id="SM00355">
    <property type="entry name" value="ZnF_C2H2"/>
    <property type="match status" value="8"/>
</dbReference>
<keyword evidence="2" id="KW-0479">Metal-binding</keyword>
<evidence type="ECO:0000256" key="2">
    <source>
        <dbReference type="ARBA" id="ARBA00022723"/>
    </source>
</evidence>
<dbReference type="Gene3D" id="3.30.160.60">
    <property type="entry name" value="Classic Zinc Finger"/>
    <property type="match status" value="2"/>
</dbReference>
<organism evidence="13 14">
    <name type="scientific">Takifugu flavidus</name>
    <name type="common">sansaifugu</name>
    <dbReference type="NCBI Taxonomy" id="433684"/>
    <lineage>
        <taxon>Eukaryota</taxon>
        <taxon>Metazoa</taxon>
        <taxon>Chordata</taxon>
        <taxon>Craniata</taxon>
        <taxon>Vertebrata</taxon>
        <taxon>Euteleostomi</taxon>
        <taxon>Actinopterygii</taxon>
        <taxon>Neopterygii</taxon>
        <taxon>Teleostei</taxon>
        <taxon>Neoteleostei</taxon>
        <taxon>Acanthomorphata</taxon>
        <taxon>Eupercaria</taxon>
        <taxon>Tetraodontiformes</taxon>
        <taxon>Tetradontoidea</taxon>
        <taxon>Tetraodontidae</taxon>
        <taxon>Takifugu</taxon>
    </lineage>
</organism>
<dbReference type="AlphaFoldDB" id="A0A5C6NIP4"/>
<dbReference type="PANTHER" id="PTHR24388:SF45">
    <property type="entry name" value="POGO TRANSPOSABLE ELEMENT DERIVED WITH ZNF DOMAIN"/>
    <property type="match status" value="1"/>
</dbReference>
<name>A0A5C6NIP4_9TELE</name>
<evidence type="ECO:0000256" key="4">
    <source>
        <dbReference type="ARBA" id="ARBA00022771"/>
    </source>
</evidence>
<keyword evidence="5" id="KW-0862">Zinc</keyword>
<feature type="compositionally biased region" description="Polar residues" evidence="10">
    <location>
        <begin position="237"/>
        <end position="249"/>
    </location>
</feature>
<keyword evidence="3" id="KW-0677">Repeat</keyword>
<keyword evidence="7" id="KW-0238">DNA-binding</keyword>
<accession>A0A5C6NIP4</accession>
<gene>
    <name evidence="13" type="ORF">D4764_21G0008300</name>
</gene>
<feature type="region of interest" description="Disordered" evidence="10">
    <location>
        <begin position="229"/>
        <end position="254"/>
    </location>
</feature>
<dbReference type="Pfam" id="PF03184">
    <property type="entry name" value="DDE_1"/>
    <property type="match status" value="1"/>
</dbReference>
<dbReference type="InterPro" id="IPR059074">
    <property type="entry name" value="zf-C2H2_Z280C_D"/>
</dbReference>
<evidence type="ECO:0000256" key="9">
    <source>
        <dbReference type="PROSITE-ProRule" id="PRU00042"/>
    </source>
</evidence>
<evidence type="ECO:0000256" key="1">
    <source>
        <dbReference type="ARBA" id="ARBA00022499"/>
    </source>
</evidence>
<dbReference type="GO" id="GO:0000981">
    <property type="term" value="F:DNA-binding transcription factor activity, RNA polymerase II-specific"/>
    <property type="evidence" value="ECO:0007669"/>
    <property type="project" value="TreeGrafter"/>
</dbReference>
<evidence type="ECO:0000256" key="5">
    <source>
        <dbReference type="ARBA" id="ARBA00022833"/>
    </source>
</evidence>
<dbReference type="InterPro" id="IPR050527">
    <property type="entry name" value="Snail/Krueppel_Znf"/>
</dbReference>
<dbReference type="InterPro" id="IPR006600">
    <property type="entry name" value="HTH_CenpB_DNA-bd_dom"/>
</dbReference>
<dbReference type="PANTHER" id="PTHR24388">
    <property type="entry name" value="ZINC FINGER PROTEIN"/>
    <property type="match status" value="1"/>
</dbReference>
<dbReference type="GO" id="GO:0000978">
    <property type="term" value="F:RNA polymerase II cis-regulatory region sequence-specific DNA binding"/>
    <property type="evidence" value="ECO:0007669"/>
    <property type="project" value="TreeGrafter"/>
</dbReference>
<keyword evidence="6" id="KW-0832">Ubl conjugation</keyword>
<dbReference type="GO" id="GO:0008270">
    <property type="term" value="F:zinc ion binding"/>
    <property type="evidence" value="ECO:0007669"/>
    <property type="project" value="UniProtKB-KW"/>
</dbReference>
<comment type="caution">
    <text evidence="13">The sequence shown here is derived from an EMBL/GenBank/DDBJ whole genome shotgun (WGS) entry which is preliminary data.</text>
</comment>
<dbReference type="PROSITE" id="PS51253">
    <property type="entry name" value="HTH_CENPB"/>
    <property type="match status" value="1"/>
</dbReference>
<dbReference type="Pfam" id="PF25414">
    <property type="entry name" value="zf-C2H2_Z280C_D"/>
    <property type="match status" value="1"/>
</dbReference>